<accession>A0A9X1YSZ1</accession>
<dbReference type="GO" id="GO:0016747">
    <property type="term" value="F:acyltransferase activity, transferring groups other than amino-acyl groups"/>
    <property type="evidence" value="ECO:0007669"/>
    <property type="project" value="InterPro"/>
</dbReference>
<dbReference type="Proteomes" id="UP001155059">
    <property type="component" value="Unassembled WGS sequence"/>
</dbReference>
<dbReference type="SUPFAM" id="SSF55729">
    <property type="entry name" value="Acyl-CoA N-acyltransferases (Nat)"/>
    <property type="match status" value="1"/>
</dbReference>
<sequence length="145" mass="16181">MPHLNIARLTDLERPLLNKFYRQHGSPMRASGEGQLWVARRDELLAGMSLTAVAQGHWLTGLFVAPQHRGRRLAERLVAQALGPLEGPVWLFCHPDLQALYQRMGFSTSPCLPQALADRLARYSRSKSLVAMGIEPLVRSTKDIG</sequence>
<dbReference type="CDD" id="cd04301">
    <property type="entry name" value="NAT_SF"/>
    <property type="match status" value="1"/>
</dbReference>
<name>A0A9X1YSZ1_9PSED</name>
<comment type="caution">
    <text evidence="2">The sequence shown here is derived from an EMBL/GenBank/DDBJ whole genome shotgun (WGS) entry which is preliminary data.</text>
</comment>
<reference evidence="2 3" key="1">
    <citation type="journal article" date="2022" name="Int. J. Syst. Evol. Microbiol.">
        <title>Pseudomonas aegrilactucae sp. nov. and Pseudomonas morbosilactucae sp. nov., pathogens causing bacterial rot of lettuce in Japan.</title>
        <authorList>
            <person name="Sawada H."/>
            <person name="Fujikawa T."/>
            <person name="Satou M."/>
        </authorList>
    </citation>
    <scope>NUCLEOTIDE SEQUENCE [LARGE SCALE GENOMIC DNA]</scope>
    <source>
        <strain evidence="2 3">MAFF 302030</strain>
    </source>
</reference>
<dbReference type="InterPro" id="IPR000182">
    <property type="entry name" value="GNAT_dom"/>
</dbReference>
<protein>
    <submittedName>
        <fullName evidence="2">GNAT family N-acetyltransferase</fullName>
    </submittedName>
</protein>
<dbReference type="InterPro" id="IPR016181">
    <property type="entry name" value="Acyl_CoA_acyltransferase"/>
</dbReference>
<evidence type="ECO:0000259" key="1">
    <source>
        <dbReference type="PROSITE" id="PS51186"/>
    </source>
</evidence>
<dbReference type="PROSITE" id="PS51186">
    <property type="entry name" value="GNAT"/>
    <property type="match status" value="1"/>
</dbReference>
<proteinExistence type="predicted"/>
<feature type="domain" description="N-acetyltransferase" evidence="1">
    <location>
        <begin position="1"/>
        <end position="130"/>
    </location>
</feature>
<gene>
    <name evidence="2" type="ORF">M1B34_06355</name>
</gene>
<dbReference type="RefSeq" id="WP_268264692.1">
    <property type="nucleotide sequence ID" value="NZ_JALQCW010000011.1"/>
</dbReference>
<evidence type="ECO:0000313" key="2">
    <source>
        <dbReference type="EMBL" id="MCK9797374.1"/>
    </source>
</evidence>
<dbReference type="Gene3D" id="3.40.630.30">
    <property type="match status" value="1"/>
</dbReference>
<organism evidence="2 3">
    <name type="scientific">Pseudomonas morbosilactucae</name>
    <dbReference type="NCBI Taxonomy" id="2938197"/>
    <lineage>
        <taxon>Bacteria</taxon>
        <taxon>Pseudomonadati</taxon>
        <taxon>Pseudomonadota</taxon>
        <taxon>Gammaproteobacteria</taxon>
        <taxon>Pseudomonadales</taxon>
        <taxon>Pseudomonadaceae</taxon>
        <taxon>Pseudomonas</taxon>
    </lineage>
</organism>
<evidence type="ECO:0000313" key="3">
    <source>
        <dbReference type="Proteomes" id="UP001155059"/>
    </source>
</evidence>
<dbReference type="Pfam" id="PF13508">
    <property type="entry name" value="Acetyltransf_7"/>
    <property type="match status" value="1"/>
</dbReference>
<dbReference type="EMBL" id="JALQCW010000011">
    <property type="protein sequence ID" value="MCK9797374.1"/>
    <property type="molecule type" value="Genomic_DNA"/>
</dbReference>
<dbReference type="AlphaFoldDB" id="A0A9X1YSZ1"/>
<reference evidence="2 3" key="2">
    <citation type="journal article" date="2023" name="Plant Pathol.">
        <title>Dismantling and reorganizing Pseudomonas marginalis sensu#lato.</title>
        <authorList>
            <person name="Sawada H."/>
            <person name="Fujikawa T."/>
            <person name="Satou M."/>
        </authorList>
    </citation>
    <scope>NUCLEOTIDE SEQUENCE [LARGE SCALE GENOMIC DNA]</scope>
    <source>
        <strain evidence="2 3">MAFF 302030</strain>
    </source>
</reference>